<name>A0A4R8I8J0_9FLAO</name>
<dbReference type="AlphaFoldDB" id="A0A4R8I8J0"/>
<evidence type="ECO:0000313" key="1">
    <source>
        <dbReference type="EMBL" id="TDX86362.1"/>
    </source>
</evidence>
<protein>
    <submittedName>
        <fullName evidence="1">Uncharacterized protein</fullName>
    </submittedName>
</protein>
<gene>
    <name evidence="1" type="ORF">B0I22_0481</name>
</gene>
<proteinExistence type="predicted"/>
<dbReference type="EMBL" id="SOEO01000001">
    <property type="protein sequence ID" value="TDX86362.1"/>
    <property type="molecule type" value="Genomic_DNA"/>
</dbReference>
<reference evidence="1 2" key="1">
    <citation type="submission" date="2019-03" db="EMBL/GenBank/DDBJ databases">
        <title>Genomic Encyclopedia of Type Strains, Phase III (KMG-III): the genomes of soil and plant-associated and newly described type strains.</title>
        <authorList>
            <person name="Whitman W."/>
        </authorList>
    </citation>
    <scope>NUCLEOTIDE SEQUENCE [LARGE SCALE GENOMIC DNA]</scope>
    <source>
        <strain evidence="1 2">CGMCC 1.12802</strain>
    </source>
</reference>
<comment type="caution">
    <text evidence="1">The sequence shown here is derived from an EMBL/GenBank/DDBJ whole genome shotgun (WGS) entry which is preliminary data.</text>
</comment>
<dbReference type="Proteomes" id="UP000295313">
    <property type="component" value="Unassembled WGS sequence"/>
</dbReference>
<evidence type="ECO:0000313" key="2">
    <source>
        <dbReference type="Proteomes" id="UP000295313"/>
    </source>
</evidence>
<accession>A0A4R8I8J0</accession>
<keyword evidence="2" id="KW-1185">Reference proteome</keyword>
<sequence length="157" mass="17965">MERRLIMREERVTINLLNWLESNGWKIICYDFPQSGTGVLLHPNSEENRTTRNKGGIIPDILATRNSVALFFENKDRFLLSDFEKLKEIKTLGNFSNSLNTILSDFNVTSIYYGIGIPAIEKHIKKSMENINGIDFLVSTIVNGEVQINFDENKVLP</sequence>
<organism evidence="1 2">
    <name type="scientific">Epilithonimonas xixisoli</name>
    <dbReference type="NCBI Taxonomy" id="1476462"/>
    <lineage>
        <taxon>Bacteria</taxon>
        <taxon>Pseudomonadati</taxon>
        <taxon>Bacteroidota</taxon>
        <taxon>Flavobacteriia</taxon>
        <taxon>Flavobacteriales</taxon>
        <taxon>Weeksellaceae</taxon>
        <taxon>Chryseobacterium group</taxon>
        <taxon>Epilithonimonas</taxon>
    </lineage>
</organism>